<keyword evidence="3" id="KW-0539">Nucleus</keyword>
<dbReference type="GO" id="GO:0006457">
    <property type="term" value="P:protein folding"/>
    <property type="evidence" value="ECO:0007669"/>
    <property type="project" value="InterPro"/>
</dbReference>
<evidence type="ECO:0000256" key="1">
    <source>
        <dbReference type="ARBA" id="ARBA00004123"/>
    </source>
</evidence>
<comment type="subunit">
    <text evidence="6">Part of the activated spliceosome B/catalytic step 1 spliceosome, one of the forms of the spliceosome which has a well-formed active site but still cannot catalyze the branching reaction and is composed at least of 52 proteins, the U2, U5 and U6 snRNAs and the pre-mRNA. Recruited during early steps of activated spliceosome B maturation, it is probably one of the first proteins released from this complex as he matures to the spliceosome C complex. Component of the minor spliceosome, which splices U12-type introns.</text>
</comment>
<evidence type="ECO:0000259" key="8">
    <source>
        <dbReference type="PROSITE" id="PS50072"/>
    </source>
</evidence>
<dbReference type="EMBL" id="GFDL01011811">
    <property type="protein sequence ID" value="JAV23234.1"/>
    <property type="molecule type" value="Transcribed_RNA"/>
</dbReference>
<feature type="compositionally biased region" description="Acidic residues" evidence="7">
    <location>
        <begin position="206"/>
        <end position="215"/>
    </location>
</feature>
<dbReference type="GO" id="GO:0003755">
    <property type="term" value="F:peptidyl-prolyl cis-trans isomerase activity"/>
    <property type="evidence" value="ECO:0007669"/>
    <property type="project" value="InterPro"/>
</dbReference>
<dbReference type="AlphaFoldDB" id="A0A1Q3F6N8"/>
<feature type="region of interest" description="Disordered" evidence="7">
    <location>
        <begin position="413"/>
        <end position="445"/>
    </location>
</feature>
<dbReference type="Gene3D" id="2.40.100.10">
    <property type="entry name" value="Cyclophilin-like"/>
    <property type="match status" value="1"/>
</dbReference>
<dbReference type="FunFam" id="2.40.100.10:FF:000007">
    <property type="entry name" value="Peptidyl-prolyl cis-trans isomerase CWC27 homolog"/>
    <property type="match status" value="1"/>
</dbReference>
<dbReference type="PROSITE" id="PS00170">
    <property type="entry name" value="CSA_PPIASE_1"/>
    <property type="match status" value="1"/>
</dbReference>
<evidence type="ECO:0000256" key="5">
    <source>
        <dbReference type="ARBA" id="ARBA00042090"/>
    </source>
</evidence>
<sequence length="505" mass="57155">MSNIYIQEPPTSGKVLLKTTVGDIDIELWSRECPLACRNFVQLCMEGYYNGTVFHRLVKGFIVQGGDPNGDGTGGESIYGHTFRDEFHSRLRFVRRGLVAMANSGKHDNGSQFFFTLGPTQELQNVHTLFGKVAGDTIYNMLRLEEGEVYENERPHFPAKILKTEVLHNPFPDIVPRVLKTKKSDAKETKRKEKGVKNYGLLSFGDEAEEEEQETNEFVQKSAFSGKSKSSHDVLDDPKLSKQAIDVKAGGSKAKAKAASGSESEQDEEEDRGTSSRDKKQIERDAQAVRDKLKKKKEESKPAPPPPPKESSSDSDSDFGLESERKKLKQEQAAKIRDEISKLKKDYQSDKRKDRAKLDQEEESKKKKQVTSEVMKEFLSVQEQYSEKKKQLPKKGSSRENFTLQLLEKFKNKLHNVQEQAGDGEEEEPAAATATTSGGGDEDVEKDIEQGTWLSHRLQFEKNDPILAKDAVTKDDDWYDVYDPRNPLNKRKRGEKVEKSDKARK</sequence>
<dbReference type="InterPro" id="IPR020892">
    <property type="entry name" value="Cyclophilin-type_PPIase_CS"/>
</dbReference>
<dbReference type="PROSITE" id="PS50072">
    <property type="entry name" value="CSA_PPIASE_2"/>
    <property type="match status" value="1"/>
</dbReference>
<evidence type="ECO:0000256" key="4">
    <source>
        <dbReference type="ARBA" id="ARBA00040027"/>
    </source>
</evidence>
<feature type="compositionally biased region" description="Basic and acidic residues" evidence="7">
    <location>
        <begin position="495"/>
        <end position="505"/>
    </location>
</feature>
<dbReference type="InterPro" id="IPR044666">
    <property type="entry name" value="Cyclophilin_A-like"/>
</dbReference>
<evidence type="ECO:0000313" key="9">
    <source>
        <dbReference type="EMBL" id="JAV23234.1"/>
    </source>
</evidence>
<dbReference type="InterPro" id="IPR002130">
    <property type="entry name" value="Cyclophilin-type_PPIase_dom"/>
</dbReference>
<evidence type="ECO:0000256" key="2">
    <source>
        <dbReference type="ARBA" id="ARBA00007365"/>
    </source>
</evidence>
<comment type="subcellular location">
    <subcellularLocation>
        <location evidence="1">Nucleus</location>
    </subcellularLocation>
</comment>
<dbReference type="PRINTS" id="PR00153">
    <property type="entry name" value="CSAPPISMRASE"/>
</dbReference>
<feature type="region of interest" description="Disordered" evidence="7">
    <location>
        <begin position="464"/>
        <end position="505"/>
    </location>
</feature>
<dbReference type="CDD" id="cd22288">
    <property type="entry name" value="CWC27_CTD"/>
    <property type="match status" value="1"/>
</dbReference>
<comment type="similarity">
    <text evidence="2">Belongs to the cyclophilin-type PPIase family.</text>
</comment>
<feature type="compositionally biased region" description="Low complexity" evidence="7">
    <location>
        <begin position="248"/>
        <end position="263"/>
    </location>
</feature>
<dbReference type="CDD" id="cd01925">
    <property type="entry name" value="cyclophilin_CeCYP16-like"/>
    <property type="match status" value="1"/>
</dbReference>
<feature type="domain" description="PPIase cyclophilin-type" evidence="8">
    <location>
        <begin position="19"/>
        <end position="166"/>
    </location>
</feature>
<evidence type="ECO:0000256" key="3">
    <source>
        <dbReference type="ARBA" id="ARBA00023242"/>
    </source>
</evidence>
<feature type="compositionally biased region" description="Polar residues" evidence="7">
    <location>
        <begin position="218"/>
        <end position="228"/>
    </location>
</feature>
<reference evidence="9" key="1">
    <citation type="submission" date="2017-01" db="EMBL/GenBank/DDBJ databases">
        <title>A deep insight into the sialotranscriptome of adult male and female Cluex tarsalis mosquitoes.</title>
        <authorList>
            <person name="Ribeiro J.M."/>
            <person name="Moreira F."/>
            <person name="Bernard K.A."/>
            <person name="Calvo E."/>
        </authorList>
    </citation>
    <scope>NUCLEOTIDE SEQUENCE</scope>
    <source>
        <strain evidence="9">Kern County</strain>
        <tissue evidence="9">Salivary glands</tissue>
    </source>
</reference>
<evidence type="ECO:0000256" key="6">
    <source>
        <dbReference type="ARBA" id="ARBA00046368"/>
    </source>
</evidence>
<organism evidence="9">
    <name type="scientific">Culex tarsalis</name>
    <name type="common">Encephalitis mosquito</name>
    <dbReference type="NCBI Taxonomy" id="7177"/>
    <lineage>
        <taxon>Eukaryota</taxon>
        <taxon>Metazoa</taxon>
        <taxon>Ecdysozoa</taxon>
        <taxon>Arthropoda</taxon>
        <taxon>Hexapoda</taxon>
        <taxon>Insecta</taxon>
        <taxon>Pterygota</taxon>
        <taxon>Neoptera</taxon>
        <taxon>Endopterygota</taxon>
        <taxon>Diptera</taxon>
        <taxon>Nematocera</taxon>
        <taxon>Culicoidea</taxon>
        <taxon>Culicidae</taxon>
        <taxon>Culicinae</taxon>
        <taxon>Culicini</taxon>
        <taxon>Culex</taxon>
        <taxon>Culex</taxon>
    </lineage>
</organism>
<dbReference type="Pfam" id="PF00160">
    <property type="entry name" value="Pro_isomerase"/>
    <property type="match status" value="1"/>
</dbReference>
<feature type="region of interest" description="Disordered" evidence="7">
    <location>
        <begin position="206"/>
        <end position="373"/>
    </location>
</feature>
<keyword evidence="9" id="KW-0413">Isomerase</keyword>
<accession>A0A1Q3F6N8</accession>
<name>A0A1Q3F6N8_CULTA</name>
<protein>
    <recommendedName>
        <fullName evidence="4">Spliceosome-associated protein CWC27 homolog</fullName>
    </recommendedName>
    <alternativeName>
        <fullName evidence="5">Probable inactive peptidyl-prolyl cis-trans isomerase CWC27 homolog</fullName>
    </alternativeName>
</protein>
<dbReference type="GO" id="GO:0071013">
    <property type="term" value="C:catalytic step 2 spliceosome"/>
    <property type="evidence" value="ECO:0007669"/>
    <property type="project" value="TreeGrafter"/>
</dbReference>
<dbReference type="InterPro" id="IPR029000">
    <property type="entry name" value="Cyclophilin-like_dom_sf"/>
</dbReference>
<dbReference type="PANTHER" id="PTHR45625">
    <property type="entry name" value="PEPTIDYL-PROLYL CIS-TRANS ISOMERASE-RELATED"/>
    <property type="match status" value="1"/>
</dbReference>
<feature type="compositionally biased region" description="Basic and acidic residues" evidence="7">
    <location>
        <begin position="230"/>
        <end position="240"/>
    </location>
</feature>
<feature type="compositionally biased region" description="Basic and acidic residues" evidence="7">
    <location>
        <begin position="272"/>
        <end position="301"/>
    </location>
</feature>
<feature type="compositionally biased region" description="Basic and acidic residues" evidence="7">
    <location>
        <begin position="322"/>
        <end position="365"/>
    </location>
</feature>
<evidence type="ECO:0000256" key="7">
    <source>
        <dbReference type="SAM" id="MobiDB-lite"/>
    </source>
</evidence>
<proteinExistence type="inferred from homology"/>
<dbReference type="PANTHER" id="PTHR45625:SF6">
    <property type="entry name" value="SPLICEOSOME-ASSOCIATED PROTEIN CWC27 HOMOLOG"/>
    <property type="match status" value="1"/>
</dbReference>
<dbReference type="SUPFAM" id="SSF50891">
    <property type="entry name" value="Cyclophilin-like"/>
    <property type="match status" value="1"/>
</dbReference>